<dbReference type="EMBL" id="KX643370">
    <property type="protein sequence ID" value="AOC55185.1"/>
    <property type="molecule type" value="Genomic_DNA"/>
</dbReference>
<evidence type="ECO:0008006" key="4">
    <source>
        <dbReference type="Google" id="ProtNLM"/>
    </source>
</evidence>
<evidence type="ECO:0000313" key="2">
    <source>
        <dbReference type="EMBL" id="AOC55185.1"/>
    </source>
</evidence>
<protein>
    <recommendedName>
        <fullName evidence="4">F-box domain-containing protein</fullName>
    </recommendedName>
</protein>
<feature type="region of interest" description="Disordered" evidence="1">
    <location>
        <begin position="294"/>
        <end position="328"/>
    </location>
</feature>
<gene>
    <name evidence="2" type="ORF">LCDVSa101R</name>
</gene>
<organism evidence="2 3">
    <name type="scientific">Lymphocystis disease virus 3</name>
    <dbReference type="NCBI Taxonomy" id="2560566"/>
    <lineage>
        <taxon>Viruses</taxon>
        <taxon>Varidnaviria</taxon>
        <taxon>Bamfordvirae</taxon>
        <taxon>Nucleocytoviricota</taxon>
        <taxon>Megaviricetes</taxon>
        <taxon>Pimascovirales</taxon>
        <taxon>Pimascovirales incertae sedis</taxon>
        <taxon>Iridoviridae</taxon>
        <taxon>Alphairidovirinae</taxon>
        <taxon>Lymphocystivirus</taxon>
        <taxon>Lymphocystivirus sparus1</taxon>
    </lineage>
</organism>
<feature type="compositionally biased region" description="Polar residues" evidence="1">
    <location>
        <begin position="301"/>
        <end position="314"/>
    </location>
</feature>
<accession>A0A1B2RW18</accession>
<dbReference type="OrthoDB" id="30197at10239"/>
<sequence length="328" mass="38670">MDVLPDHIKFKILGYLPLEILLNLKLPMKFYWLIYREIKPKLRWNASVDWKHKILPPHSFQVTDRLYVHTLSDLIDGKSCEFKTDRNKIFTVQTFQNRGYFIKTIDKNLNWKNWYAIYHGVKNEFLSGNYYNGKIIKPCKYQVQVDGLIKIILEAKKSHPWVKKVVSKINNADVLLDEFNRFPMLFISNRKLTLTEIVLTHRSETRYLLIWDLYCRGERSGIVVLQPKFYNMYGDVPGLAEYKNLRGFTSAIGQFNCKLFLNCFPKYLDYKTAQPPVVSDNESDNEEGKNLLALSEKSDISDSPESDSWSTNESDWWYTSDDSDEFFF</sequence>
<proteinExistence type="predicted"/>
<dbReference type="Proteomes" id="UP000149121">
    <property type="component" value="Segment"/>
</dbReference>
<name>A0A1B2RW18_9VIRU</name>
<keyword evidence="3" id="KW-1185">Reference proteome</keyword>
<evidence type="ECO:0000256" key="1">
    <source>
        <dbReference type="SAM" id="MobiDB-lite"/>
    </source>
</evidence>
<evidence type="ECO:0000313" key="3">
    <source>
        <dbReference type="Proteomes" id="UP000149121"/>
    </source>
</evidence>
<reference evidence="2 3" key="1">
    <citation type="journal article" date="2016" name="J. Virol.">
        <title>Concurrence of Iridovirus, Polyomavirus, and a Unique Member of a New Group of Fish Papillomaviruses in Lymphocystis Disease-Affected Gilthead Sea Bream.</title>
        <authorList>
            <person name="Lopez-Bueno A."/>
            <person name="Mavian C."/>
            <person name="Labella A.M."/>
            <person name="Castro D."/>
            <person name="Borrego J.J."/>
            <person name="Alcami A."/>
            <person name="Alejo A."/>
        </authorList>
    </citation>
    <scope>NUCLEOTIDE SEQUENCE [LARGE SCALE GENOMIC DNA]</scope>
    <source>
        <strain evidence="2">SA9</strain>
    </source>
</reference>
<dbReference type="KEGG" id="vg:30902677"/>